<organism evidence="1 2">
    <name type="scientific">Armillaria solidipes</name>
    <dbReference type="NCBI Taxonomy" id="1076256"/>
    <lineage>
        <taxon>Eukaryota</taxon>
        <taxon>Fungi</taxon>
        <taxon>Dikarya</taxon>
        <taxon>Basidiomycota</taxon>
        <taxon>Agaricomycotina</taxon>
        <taxon>Agaricomycetes</taxon>
        <taxon>Agaricomycetidae</taxon>
        <taxon>Agaricales</taxon>
        <taxon>Marasmiineae</taxon>
        <taxon>Physalacriaceae</taxon>
        <taxon>Armillaria</taxon>
    </lineage>
</organism>
<evidence type="ECO:0000313" key="1">
    <source>
        <dbReference type="EMBL" id="PBK72345.1"/>
    </source>
</evidence>
<proteinExistence type="predicted"/>
<dbReference type="AlphaFoldDB" id="A0A2H3BN88"/>
<evidence type="ECO:0000313" key="2">
    <source>
        <dbReference type="Proteomes" id="UP000218334"/>
    </source>
</evidence>
<accession>A0A2H3BN88</accession>
<dbReference type="Proteomes" id="UP000218334">
    <property type="component" value="Unassembled WGS sequence"/>
</dbReference>
<dbReference type="EMBL" id="KZ293422">
    <property type="protein sequence ID" value="PBK72345.1"/>
    <property type="molecule type" value="Genomic_DNA"/>
</dbReference>
<name>A0A2H3BN88_9AGAR</name>
<sequence>MSKAMTTTQIDEKNSPARLVIRRYILFILTMALEENMSMYQDFLLYHADIMTKVRWRFRLIVLRAIVFHHRLYLTCVRFEVRNDEQSKLKADILVHVRAIDIHTRTVVQYKDDFGLSALCTRLESFLANPDFDHHLISISGLLGSCAHNGIPIPSRIYAAFVDKVATEILSQDADPDDVKRKNLQASTAIN</sequence>
<reference evidence="2" key="1">
    <citation type="journal article" date="2017" name="Nat. Ecol. Evol.">
        <title>Genome expansion and lineage-specific genetic innovations in the forest pathogenic fungi Armillaria.</title>
        <authorList>
            <person name="Sipos G."/>
            <person name="Prasanna A.N."/>
            <person name="Walter M.C."/>
            <person name="O'Connor E."/>
            <person name="Balint B."/>
            <person name="Krizsan K."/>
            <person name="Kiss B."/>
            <person name="Hess J."/>
            <person name="Varga T."/>
            <person name="Slot J."/>
            <person name="Riley R."/>
            <person name="Boka B."/>
            <person name="Rigling D."/>
            <person name="Barry K."/>
            <person name="Lee J."/>
            <person name="Mihaltcheva S."/>
            <person name="LaButti K."/>
            <person name="Lipzen A."/>
            <person name="Waldron R."/>
            <person name="Moloney N.M."/>
            <person name="Sperisen C."/>
            <person name="Kredics L."/>
            <person name="Vagvoelgyi C."/>
            <person name="Patrignani A."/>
            <person name="Fitzpatrick D."/>
            <person name="Nagy I."/>
            <person name="Doyle S."/>
            <person name="Anderson J.B."/>
            <person name="Grigoriev I.V."/>
            <person name="Gueldener U."/>
            <person name="Muensterkoetter M."/>
            <person name="Nagy L.G."/>
        </authorList>
    </citation>
    <scope>NUCLEOTIDE SEQUENCE [LARGE SCALE GENOMIC DNA]</scope>
    <source>
        <strain evidence="2">28-4</strain>
    </source>
</reference>
<protein>
    <submittedName>
        <fullName evidence="1">Uncharacterized protein</fullName>
    </submittedName>
</protein>
<gene>
    <name evidence="1" type="ORF">ARMSODRAFT_1016314</name>
</gene>
<keyword evidence="2" id="KW-1185">Reference proteome</keyword>